<keyword evidence="3" id="KW-0464">Manganese</keyword>
<dbReference type="PANTHER" id="PTHR45619">
    <property type="entry name" value="SERINE/THREONINE-PROTEIN PHOSPHATASE PP2A-RELATED"/>
    <property type="match status" value="1"/>
</dbReference>
<evidence type="ECO:0000256" key="3">
    <source>
        <dbReference type="ARBA" id="ARBA00023211"/>
    </source>
</evidence>
<dbReference type="EMBL" id="JANTQA010000057">
    <property type="protein sequence ID" value="KAJ3429814.1"/>
    <property type="molecule type" value="Genomic_DNA"/>
</dbReference>
<dbReference type="GO" id="GO:0004722">
    <property type="term" value="F:protein serine/threonine phosphatase activity"/>
    <property type="evidence" value="ECO:0007669"/>
    <property type="project" value="UniProtKB-EC"/>
</dbReference>
<accession>A0AAV7YM53</accession>
<dbReference type="SUPFAM" id="SSF56300">
    <property type="entry name" value="Metallo-dependent phosphatases"/>
    <property type="match status" value="1"/>
</dbReference>
<organism evidence="6 7">
    <name type="scientific">Anaeramoeba flamelloides</name>
    <dbReference type="NCBI Taxonomy" id="1746091"/>
    <lineage>
        <taxon>Eukaryota</taxon>
        <taxon>Metamonada</taxon>
        <taxon>Anaeramoebidae</taxon>
        <taxon>Anaeramoeba</taxon>
    </lineage>
</organism>
<reference evidence="6" key="1">
    <citation type="submission" date="2022-08" db="EMBL/GenBank/DDBJ databases">
        <title>Novel sulphate-reducing endosymbionts in the free-living metamonad Anaeramoeba.</title>
        <authorList>
            <person name="Jerlstrom-Hultqvist J."/>
            <person name="Cepicka I."/>
            <person name="Gallot-Lavallee L."/>
            <person name="Salas-Leiva D."/>
            <person name="Curtis B.A."/>
            <person name="Zahonova K."/>
            <person name="Pipaliya S."/>
            <person name="Dacks J."/>
            <person name="Roger A.J."/>
        </authorList>
    </citation>
    <scope>NUCLEOTIDE SEQUENCE</scope>
    <source>
        <strain evidence="6">Busselton2</strain>
    </source>
</reference>
<protein>
    <recommendedName>
        <fullName evidence="4">Serine/threonine-protein phosphatase</fullName>
        <ecNumber evidence="4">3.1.3.16</ecNumber>
    </recommendedName>
</protein>
<comment type="caution">
    <text evidence="6">The sequence shown here is derived from an EMBL/GenBank/DDBJ whole genome shotgun (WGS) entry which is preliminary data.</text>
</comment>
<evidence type="ECO:0000313" key="6">
    <source>
        <dbReference type="EMBL" id="KAJ3429814.1"/>
    </source>
</evidence>
<dbReference type="Gene3D" id="3.60.21.10">
    <property type="match status" value="1"/>
</dbReference>
<dbReference type="InterPro" id="IPR006186">
    <property type="entry name" value="Ser/Thr-sp_prot-phosphatase"/>
</dbReference>
<dbReference type="Pfam" id="PF00149">
    <property type="entry name" value="Metallophos"/>
    <property type="match status" value="1"/>
</dbReference>
<dbReference type="PROSITE" id="PS00125">
    <property type="entry name" value="SER_THR_PHOSPHATASE"/>
    <property type="match status" value="1"/>
</dbReference>
<feature type="domain" description="Serine/threonine specific protein phosphatases" evidence="5">
    <location>
        <begin position="107"/>
        <end position="112"/>
    </location>
</feature>
<dbReference type="InterPro" id="IPR029052">
    <property type="entry name" value="Metallo-depent_PP-like"/>
</dbReference>
<evidence type="ECO:0000256" key="4">
    <source>
        <dbReference type="RuleBase" id="RU004273"/>
    </source>
</evidence>
<dbReference type="GO" id="GO:0046872">
    <property type="term" value="F:metal ion binding"/>
    <property type="evidence" value="ECO:0007669"/>
    <property type="project" value="UniProtKB-KW"/>
</dbReference>
<name>A0AAV7YM53_9EUKA</name>
<sequence length="289" mass="32881">MNIDKTIEFLKNKNKLPIDDLKTLLKKGTEVLKQEINVIQINAPVAIVGDLHGKFDDLLNMFLLNGEVENQKYVFMGDYVNRGLNSILCFAYLIALKIKYPERITLLRGNHESRKICEVYGLVREIEKKYSSIEPFEWFVETFQALPLAAIVNGSVICIHGGLSSSINTINDIETINRFQEIPSSGSFCDLVWSDPTEEIEDYKESPRGAGILFGKKALESFLDKNNLTLLVRAHQLIQSGYKYDFGEKCLTVWSVPNYCNTCSNSASVFHLDENLTRSFKHFETISDF</sequence>
<dbReference type="InterPro" id="IPR004843">
    <property type="entry name" value="Calcineurin-like_PHP"/>
</dbReference>
<evidence type="ECO:0000313" key="7">
    <source>
        <dbReference type="Proteomes" id="UP001146793"/>
    </source>
</evidence>
<dbReference type="InterPro" id="IPR047129">
    <property type="entry name" value="PPA2-like"/>
</dbReference>
<comment type="catalytic activity">
    <reaction evidence="4">
        <text>O-phospho-L-threonyl-[protein] + H2O = L-threonyl-[protein] + phosphate</text>
        <dbReference type="Rhea" id="RHEA:47004"/>
        <dbReference type="Rhea" id="RHEA-COMP:11060"/>
        <dbReference type="Rhea" id="RHEA-COMP:11605"/>
        <dbReference type="ChEBI" id="CHEBI:15377"/>
        <dbReference type="ChEBI" id="CHEBI:30013"/>
        <dbReference type="ChEBI" id="CHEBI:43474"/>
        <dbReference type="ChEBI" id="CHEBI:61977"/>
        <dbReference type="EC" id="3.1.3.16"/>
    </reaction>
</comment>
<dbReference type="PRINTS" id="PR00114">
    <property type="entry name" value="STPHPHTASE"/>
</dbReference>
<dbReference type="SMART" id="SM00156">
    <property type="entry name" value="PP2Ac"/>
    <property type="match status" value="1"/>
</dbReference>
<proteinExistence type="inferred from homology"/>
<evidence type="ECO:0000256" key="2">
    <source>
        <dbReference type="ARBA" id="ARBA00022801"/>
    </source>
</evidence>
<dbReference type="Proteomes" id="UP001146793">
    <property type="component" value="Unassembled WGS sequence"/>
</dbReference>
<gene>
    <name evidence="6" type="ORF">M0812_25175</name>
</gene>
<evidence type="ECO:0000259" key="5">
    <source>
        <dbReference type="PROSITE" id="PS00125"/>
    </source>
</evidence>
<keyword evidence="2 4" id="KW-0378">Hydrolase</keyword>
<comment type="similarity">
    <text evidence="4">Belongs to the PPP phosphatase family.</text>
</comment>
<keyword evidence="1" id="KW-0479">Metal-binding</keyword>
<dbReference type="EC" id="3.1.3.16" evidence="4"/>
<evidence type="ECO:0000256" key="1">
    <source>
        <dbReference type="ARBA" id="ARBA00022723"/>
    </source>
</evidence>
<dbReference type="AlphaFoldDB" id="A0AAV7YM53"/>